<evidence type="ECO:0000313" key="1">
    <source>
        <dbReference type="EMBL" id="DAD93232.1"/>
    </source>
</evidence>
<reference evidence="1" key="1">
    <citation type="journal article" date="2021" name="Proc. Natl. Acad. Sci. U.S.A.">
        <title>A Catalog of Tens of Thousands of Viruses from Human Metagenomes Reveals Hidden Associations with Chronic Diseases.</title>
        <authorList>
            <person name="Tisza M.J."/>
            <person name="Buck C.B."/>
        </authorList>
    </citation>
    <scope>NUCLEOTIDE SEQUENCE</scope>
    <source>
        <strain evidence="1">CtUSJ1</strain>
    </source>
</reference>
<protein>
    <submittedName>
        <fullName evidence="1">Uncharacterized protein</fullName>
    </submittedName>
</protein>
<accession>A0A8S5NGA2</accession>
<dbReference type="EMBL" id="BK015155">
    <property type="protein sequence ID" value="DAD93232.1"/>
    <property type="molecule type" value="Genomic_DNA"/>
</dbReference>
<organism evidence="1">
    <name type="scientific">Podoviridae sp. ctUSJ1</name>
    <dbReference type="NCBI Taxonomy" id="2826558"/>
    <lineage>
        <taxon>Viruses</taxon>
        <taxon>Duplodnaviria</taxon>
        <taxon>Heunggongvirae</taxon>
        <taxon>Uroviricota</taxon>
        <taxon>Caudoviricetes</taxon>
    </lineage>
</organism>
<name>A0A8S5NGA2_9CAUD</name>
<proteinExistence type="predicted"/>
<sequence length="62" mass="6991">MNIICTKSKCLNNKGGKCIANEIYYDGLCQTYCTSQHASKQHAGICQRSHGRMKNKDNNVLR</sequence>